<sequence length="310" mass="32813">MAISLTRGVLLLAHGDDLVLEQVGGVADDTSGGVPCTRATRFQIASISKQMTAVAVLLLAERKALDLADPVARWLPRTPAHWSGITLHHLLTHTSGIGHWSDYPMIDLAGPADPDDLLATFAAGAPLFAPGAGWSYSSPGYVLLSRVVERAADRPYGTVLDEEVFGPLGMTGSFAGTPVDRAEVAVGHEDGRPVPSWDLDVVNQGTGDVWCTGPDLLTWLDVPRRGRLLTADSVAAMTTRHALTPRDGEAYGYGCFLGPLAGEPAVHHSGYNLGFKSLAVWLPESDRRLVLLTNQAEVDPALASAALAAR</sequence>
<organism evidence="2 3">
    <name type="scientific">Micromonospora halophytica</name>
    <dbReference type="NCBI Taxonomy" id="47864"/>
    <lineage>
        <taxon>Bacteria</taxon>
        <taxon>Bacillati</taxon>
        <taxon>Actinomycetota</taxon>
        <taxon>Actinomycetes</taxon>
        <taxon>Micromonosporales</taxon>
        <taxon>Micromonosporaceae</taxon>
        <taxon>Micromonospora</taxon>
    </lineage>
</organism>
<keyword evidence="3" id="KW-1185">Reference proteome</keyword>
<evidence type="ECO:0000313" key="3">
    <source>
        <dbReference type="Proteomes" id="UP000199408"/>
    </source>
</evidence>
<dbReference type="RefSeq" id="WP_091298011.1">
    <property type="nucleotide sequence ID" value="NZ_FMDN01000011.1"/>
</dbReference>
<dbReference type="Pfam" id="PF00144">
    <property type="entry name" value="Beta-lactamase"/>
    <property type="match status" value="1"/>
</dbReference>
<dbReference type="Gene3D" id="3.40.710.10">
    <property type="entry name" value="DD-peptidase/beta-lactamase superfamily"/>
    <property type="match status" value="1"/>
</dbReference>
<dbReference type="AlphaFoldDB" id="A0A1C5II03"/>
<dbReference type="InterPro" id="IPR012338">
    <property type="entry name" value="Beta-lactam/transpept-like"/>
</dbReference>
<dbReference type="STRING" id="47864.GA0070560_111102"/>
<dbReference type="OrthoDB" id="9809635at2"/>
<protein>
    <submittedName>
        <fullName evidence="2">CubicO group peptidase, beta-lactamase class C family</fullName>
    </submittedName>
</protein>
<dbReference type="InterPro" id="IPR050491">
    <property type="entry name" value="AmpC-like"/>
</dbReference>
<dbReference type="PANTHER" id="PTHR46825">
    <property type="entry name" value="D-ALANYL-D-ALANINE-CARBOXYPEPTIDASE/ENDOPEPTIDASE AMPH"/>
    <property type="match status" value="1"/>
</dbReference>
<proteinExistence type="predicted"/>
<reference evidence="3" key="1">
    <citation type="submission" date="2016-06" db="EMBL/GenBank/DDBJ databases">
        <authorList>
            <person name="Varghese N."/>
        </authorList>
    </citation>
    <scope>NUCLEOTIDE SEQUENCE [LARGE SCALE GENOMIC DNA]</scope>
    <source>
        <strain evidence="3">DSM 43171</strain>
    </source>
</reference>
<accession>A0A1C5II03</accession>
<feature type="domain" description="Beta-lactamase-related" evidence="1">
    <location>
        <begin position="9"/>
        <end position="303"/>
    </location>
</feature>
<name>A0A1C5II03_9ACTN</name>
<dbReference type="PANTHER" id="PTHR46825:SF9">
    <property type="entry name" value="BETA-LACTAMASE-RELATED DOMAIN-CONTAINING PROTEIN"/>
    <property type="match status" value="1"/>
</dbReference>
<gene>
    <name evidence="2" type="ORF">GA0070560_111102</name>
</gene>
<evidence type="ECO:0000259" key="1">
    <source>
        <dbReference type="Pfam" id="PF00144"/>
    </source>
</evidence>
<dbReference type="EMBL" id="FMDN01000011">
    <property type="protein sequence ID" value="SCG57651.1"/>
    <property type="molecule type" value="Genomic_DNA"/>
</dbReference>
<dbReference type="InterPro" id="IPR001466">
    <property type="entry name" value="Beta-lactam-related"/>
</dbReference>
<dbReference type="Proteomes" id="UP000199408">
    <property type="component" value="Unassembled WGS sequence"/>
</dbReference>
<dbReference type="SUPFAM" id="SSF56601">
    <property type="entry name" value="beta-lactamase/transpeptidase-like"/>
    <property type="match status" value="1"/>
</dbReference>
<evidence type="ECO:0000313" key="2">
    <source>
        <dbReference type="EMBL" id="SCG57651.1"/>
    </source>
</evidence>